<evidence type="ECO:0000313" key="9">
    <source>
        <dbReference type="EMBL" id="PMQ18847.1"/>
    </source>
</evidence>
<dbReference type="Pfam" id="PF02534">
    <property type="entry name" value="T4SS-DNA_transf"/>
    <property type="match status" value="1"/>
</dbReference>
<dbReference type="InterPro" id="IPR003688">
    <property type="entry name" value="TraG/VirD4"/>
</dbReference>
<evidence type="ECO:0000256" key="1">
    <source>
        <dbReference type="ARBA" id="ARBA00004651"/>
    </source>
</evidence>
<dbReference type="Gene3D" id="3.40.50.300">
    <property type="entry name" value="P-loop containing nucleotide triphosphate hydrolases"/>
    <property type="match status" value="1"/>
</dbReference>
<organism evidence="9 10">
    <name type="scientific">Glutamicibacter arilaitensis</name>
    <dbReference type="NCBI Taxonomy" id="256701"/>
    <lineage>
        <taxon>Bacteria</taxon>
        <taxon>Bacillati</taxon>
        <taxon>Actinomycetota</taxon>
        <taxon>Actinomycetes</taxon>
        <taxon>Micrococcales</taxon>
        <taxon>Micrococcaceae</taxon>
        <taxon>Glutamicibacter</taxon>
    </lineage>
</organism>
<keyword evidence="5 8" id="KW-1133">Transmembrane helix</keyword>
<gene>
    <name evidence="9" type="ORF">CIK84_15790</name>
</gene>
<evidence type="ECO:0000256" key="8">
    <source>
        <dbReference type="SAM" id="Phobius"/>
    </source>
</evidence>
<dbReference type="RefSeq" id="WP_013350253.1">
    <property type="nucleotide sequence ID" value="NZ_JBQQOM010000091.1"/>
</dbReference>
<dbReference type="InterPro" id="IPR051539">
    <property type="entry name" value="T4SS-coupling_protein"/>
</dbReference>
<evidence type="ECO:0000256" key="6">
    <source>
        <dbReference type="ARBA" id="ARBA00023136"/>
    </source>
</evidence>
<keyword evidence="6 8" id="KW-0472">Membrane</keyword>
<reference evidence="9 10" key="1">
    <citation type="journal article" date="2017" name="Elife">
        <title>Extensive horizontal gene transfer in cheese-associated bacteria.</title>
        <authorList>
            <person name="Bonham K.S."/>
            <person name="Wolfe B.E."/>
            <person name="Dutton R.J."/>
        </authorList>
    </citation>
    <scope>NUCLEOTIDE SEQUENCE [LARGE SCALE GENOMIC DNA]</scope>
    <source>
        <strain evidence="9 10">JB182</strain>
    </source>
</reference>
<evidence type="ECO:0000256" key="4">
    <source>
        <dbReference type="ARBA" id="ARBA00022692"/>
    </source>
</evidence>
<dbReference type="OMA" id="WENITGW"/>
<evidence type="ECO:0000256" key="2">
    <source>
        <dbReference type="ARBA" id="ARBA00008806"/>
    </source>
</evidence>
<accession>A0A2N7RY86</accession>
<dbReference type="Proteomes" id="UP000235739">
    <property type="component" value="Unassembled WGS sequence"/>
</dbReference>
<evidence type="ECO:0000256" key="7">
    <source>
        <dbReference type="SAM" id="MobiDB-lite"/>
    </source>
</evidence>
<evidence type="ECO:0000256" key="3">
    <source>
        <dbReference type="ARBA" id="ARBA00022475"/>
    </source>
</evidence>
<comment type="similarity">
    <text evidence="2">Belongs to the VirD4/TraG family.</text>
</comment>
<sequence>MSSNPTQRNREIPAWLIIAALAGLALVALNWGERLTPTGTGISWNPMDLIQAALDKNLGWPTASWFILGGFAAVLIVAYVLFTELWTGSRDEAKKFTPQGAAITSMMGFTSAWRKARQIYGAQVTKKTAEAFIALAVYANASKKIPLYIQLEDSMWVYAPARGGKTSSIVIPMILNAPGPVLATSTKPDVVAWTAIAREKQGQVFVCDWENITGWPNTVNWTPIYGCKDEDEALERGKAWANAAPMEGTKNGSWFSAKAGTVLGRLLHAAALEDRTMDDLLMWIFDSHNPEPITILEDHHKSRAFIQPLRERTESRAGETEDSIKATLISLAEPLVTERVLSQFRFRKEEAFDINTFLEGPNTLHIVVDGENSPLGTLSTMFADQVYRAARRKSSQFASGRLWPVFRMVLDEAPNVAAFSNMGELITDTGGRGIQVIGISQSFIQNEARWGKEEAKTIESNASLKLIFPGINSEDLKTYANDMGVRDTPRISHSSRKTGGSMTQSTEEKAVVRAEELKHLRFGQATAVYRNLPPHVVHTEMVWHRKDHKDLKDMKDQTLRRCGKIFHEPTQTHDGNQSAETLGGAR</sequence>
<dbReference type="SUPFAM" id="SSF52540">
    <property type="entry name" value="P-loop containing nucleoside triphosphate hydrolases"/>
    <property type="match status" value="1"/>
</dbReference>
<keyword evidence="4 8" id="KW-0812">Transmembrane</keyword>
<evidence type="ECO:0000256" key="5">
    <source>
        <dbReference type="ARBA" id="ARBA00022989"/>
    </source>
</evidence>
<comment type="caution">
    <text evidence="9">The sequence shown here is derived from an EMBL/GenBank/DDBJ whole genome shotgun (WGS) entry which is preliminary data.</text>
</comment>
<dbReference type="AlphaFoldDB" id="A0A2N7RY86"/>
<dbReference type="GO" id="GO:0005886">
    <property type="term" value="C:plasma membrane"/>
    <property type="evidence" value="ECO:0007669"/>
    <property type="project" value="UniProtKB-SubCell"/>
</dbReference>
<evidence type="ECO:0000313" key="10">
    <source>
        <dbReference type="Proteomes" id="UP000235739"/>
    </source>
</evidence>
<feature type="region of interest" description="Disordered" evidence="7">
    <location>
        <begin position="485"/>
        <end position="506"/>
    </location>
</feature>
<name>A0A2N7RY86_9MICC</name>
<comment type="subcellular location">
    <subcellularLocation>
        <location evidence="1">Cell membrane</location>
        <topology evidence="1">Multi-pass membrane protein</topology>
    </subcellularLocation>
</comment>
<feature type="transmembrane region" description="Helical" evidence="8">
    <location>
        <begin position="63"/>
        <end position="82"/>
    </location>
</feature>
<dbReference type="PANTHER" id="PTHR37937">
    <property type="entry name" value="CONJUGATIVE TRANSFER: DNA TRANSPORT"/>
    <property type="match status" value="1"/>
</dbReference>
<dbReference type="CDD" id="cd01127">
    <property type="entry name" value="TrwB_TraG_TraD_VirD4"/>
    <property type="match status" value="1"/>
</dbReference>
<feature type="transmembrane region" description="Helical" evidence="8">
    <location>
        <begin position="12"/>
        <end position="31"/>
    </location>
</feature>
<feature type="region of interest" description="Disordered" evidence="7">
    <location>
        <begin position="566"/>
        <end position="586"/>
    </location>
</feature>
<protein>
    <submittedName>
        <fullName evidence="9">Protein, TraG family</fullName>
    </submittedName>
</protein>
<dbReference type="InterPro" id="IPR027417">
    <property type="entry name" value="P-loop_NTPase"/>
</dbReference>
<dbReference type="PANTHER" id="PTHR37937:SF1">
    <property type="entry name" value="CONJUGATIVE TRANSFER: DNA TRANSPORT"/>
    <property type="match status" value="1"/>
</dbReference>
<dbReference type="GeneID" id="303186511"/>
<keyword evidence="3" id="KW-1003">Cell membrane</keyword>
<dbReference type="EMBL" id="PNQX01000003">
    <property type="protein sequence ID" value="PMQ18847.1"/>
    <property type="molecule type" value="Genomic_DNA"/>
</dbReference>
<proteinExistence type="inferred from homology"/>